<evidence type="ECO:0000313" key="11">
    <source>
        <dbReference type="Proteomes" id="UP001652660"/>
    </source>
</evidence>
<evidence type="ECO:0000256" key="1">
    <source>
        <dbReference type="ARBA" id="ARBA00001324"/>
    </source>
</evidence>
<evidence type="ECO:0000256" key="2">
    <source>
        <dbReference type="ARBA" id="ARBA00004613"/>
    </source>
</evidence>
<dbReference type="PANTHER" id="PTHR32018:SF50">
    <property type="entry name" value="RHAMNOGALACTURONAN ENDOLYASE"/>
    <property type="match status" value="1"/>
</dbReference>
<dbReference type="InterPro" id="IPR013784">
    <property type="entry name" value="Carb-bd-like_fold"/>
</dbReference>
<dbReference type="CDD" id="cd10317">
    <property type="entry name" value="RGL4_C"/>
    <property type="match status" value="1"/>
</dbReference>
<keyword evidence="7" id="KW-0456">Lyase</keyword>
<dbReference type="PANTHER" id="PTHR32018">
    <property type="entry name" value="RHAMNOGALACTURONATE LYASE FAMILY PROTEIN"/>
    <property type="match status" value="1"/>
</dbReference>
<dbReference type="Pfam" id="PF14683">
    <property type="entry name" value="CBM-like"/>
    <property type="match status" value="1"/>
</dbReference>
<accession>A0ABM4V0S9</accession>
<evidence type="ECO:0000256" key="5">
    <source>
        <dbReference type="ARBA" id="ARBA00022525"/>
    </source>
</evidence>
<sequence length="673" mass="75379">MGCGRQWSSKIWWLTVVANILFFLNGSAKGTVMGTNLPSAPGVKLLVEDHQVALQNGIVNVTLSAPEGLVTKISYNGLDNLLEVGNEDDDRGYWDVVWTKSKTLDYLKGTSYKVEVENENQVEISFTKKWDASLNGQVVPLNVDKRFVMLRGSAGFYTYAVLEHEPGMPDLDIPEARVVFKLQHDKFHYMAVSDVKQRLMPQPVDRQTGQVLDFPEAVLLTKPVDPVFKGEVDDKYFYAGDNFDNRVYGWVCSDPTIGFWMITPSNEFRNGGPFKQDLTTHVGPTVLNMFVSTHYAGDELALQFTSGEPWKKVFGPVFVYLNSDVKAKENPSLLWQDAKQRMLKEVEAWPYTFPSSKDFFKPNQRGTVGGQLQVLDKFTNKAPVPGINAYVGLAAPGAAGSWQRESKGYQFWTKTDAKGNFVIKGIIPGKYSLYASVPGLIGDFKHSQDVTITPGSNVNLGNLVYKPPRNGPTLWEIGVPDRTTGEFFVPEPEPTLKVHVFTTGDGESGTYDDKFRQYGLWNRYNDLYPTRDLVYTVGVSNHTKDWFYAQVQRCKDKQTCIGTTWQSVFNLQELAASGNYTLQLALASASFAELQVRFNDRNAAPLFTAGLIGRDNAVARHGTHGLYWLFSIGVPSNLLVKGKNTIFLTQARNSDQFRGFMYDYIRFEAPATP</sequence>
<dbReference type="SUPFAM" id="SSF49452">
    <property type="entry name" value="Starch-binding domain-like"/>
    <property type="match status" value="1"/>
</dbReference>
<dbReference type="InterPro" id="IPR008979">
    <property type="entry name" value="Galactose-bd-like_sf"/>
</dbReference>
<dbReference type="CDD" id="cd10316">
    <property type="entry name" value="RGL4_M"/>
    <property type="match status" value="1"/>
</dbReference>
<dbReference type="InterPro" id="IPR029411">
    <property type="entry name" value="RG-lyase_III"/>
</dbReference>
<dbReference type="GeneID" id="140010355"/>
<evidence type="ECO:0000259" key="10">
    <source>
        <dbReference type="Pfam" id="PF14686"/>
    </source>
</evidence>
<evidence type="ECO:0000256" key="8">
    <source>
        <dbReference type="SAM" id="SignalP"/>
    </source>
</evidence>
<reference evidence="12" key="1">
    <citation type="submission" date="2025-08" db="UniProtKB">
        <authorList>
            <consortium name="RefSeq"/>
        </authorList>
    </citation>
    <scope>IDENTIFICATION</scope>
    <source>
        <tissue evidence="12">Leaves</tissue>
    </source>
</reference>
<keyword evidence="5" id="KW-0964">Secreted</keyword>
<keyword evidence="11" id="KW-1185">Reference proteome</keyword>
<dbReference type="SUPFAM" id="SSF49785">
    <property type="entry name" value="Galactose-binding domain-like"/>
    <property type="match status" value="1"/>
</dbReference>
<evidence type="ECO:0000256" key="7">
    <source>
        <dbReference type="ARBA" id="ARBA00023239"/>
    </source>
</evidence>
<dbReference type="Gene3D" id="2.70.98.10">
    <property type="match status" value="1"/>
</dbReference>
<feature type="chain" id="PRO_5046181170" description="rhamnogalacturonan endolyase" evidence="8">
    <location>
        <begin position="31"/>
        <end position="673"/>
    </location>
</feature>
<dbReference type="Gene3D" id="2.60.40.1120">
    <property type="entry name" value="Carboxypeptidase-like, regulatory domain"/>
    <property type="match status" value="1"/>
</dbReference>
<comment type="similarity">
    <text evidence="3">Belongs to the polysaccharide lyase 4 family.</text>
</comment>
<evidence type="ECO:0000256" key="3">
    <source>
        <dbReference type="ARBA" id="ARBA00010418"/>
    </source>
</evidence>
<dbReference type="InterPro" id="IPR010325">
    <property type="entry name" value="Rhamnogal_lyase"/>
</dbReference>
<dbReference type="InterPro" id="IPR051850">
    <property type="entry name" value="Polysacch_Lyase_4"/>
</dbReference>
<evidence type="ECO:0000313" key="12">
    <source>
        <dbReference type="RefSeq" id="XP_071913146.1"/>
    </source>
</evidence>
<dbReference type="Pfam" id="PF14686">
    <property type="entry name" value="fn3_3"/>
    <property type="match status" value="1"/>
</dbReference>
<dbReference type="InterPro" id="IPR029413">
    <property type="entry name" value="RG-lyase_II"/>
</dbReference>
<dbReference type="RefSeq" id="XP_071913146.1">
    <property type="nucleotide sequence ID" value="XM_072057045.1"/>
</dbReference>
<feature type="domain" description="Rhamnogalacturonan lyase" evidence="9">
    <location>
        <begin position="473"/>
        <end position="667"/>
    </location>
</feature>
<feature type="domain" description="Rhamnogalacturonan lyase" evidence="10">
    <location>
        <begin position="388"/>
        <end position="459"/>
    </location>
</feature>
<dbReference type="Proteomes" id="UP001652660">
    <property type="component" value="Chromosome 7c"/>
</dbReference>
<dbReference type="InterPro" id="IPR011013">
    <property type="entry name" value="Gal_mutarotase_sf_dom"/>
</dbReference>
<comment type="catalytic activity">
    <reaction evidence="1">
        <text>Endotype eliminative cleavage of L-alpha-rhamnopyranosyl-(1-&gt;4)-alpha-D-galactopyranosyluronic acid bonds of rhamnogalacturonan I domains in ramified hairy regions of pectin leaving L-rhamnopyranose at the reducing end and 4-deoxy-4,5-unsaturated D-galactopyranosyluronic acid at the non-reducing end.</text>
        <dbReference type="EC" id="4.2.2.23"/>
    </reaction>
</comment>
<dbReference type="SUPFAM" id="SSF74650">
    <property type="entry name" value="Galactose mutarotase-like"/>
    <property type="match status" value="1"/>
</dbReference>
<evidence type="ECO:0000259" key="9">
    <source>
        <dbReference type="Pfam" id="PF14683"/>
    </source>
</evidence>
<gene>
    <name evidence="12" type="primary">LOC140010355</name>
</gene>
<protein>
    <recommendedName>
        <fullName evidence="4">rhamnogalacturonan endolyase</fullName>
        <ecNumber evidence="4">4.2.2.23</ecNumber>
    </recommendedName>
</protein>
<dbReference type="EC" id="4.2.2.23" evidence="4"/>
<name>A0ABM4V0S9_COFAR</name>
<feature type="signal peptide" evidence="8">
    <location>
        <begin position="1"/>
        <end position="30"/>
    </location>
</feature>
<proteinExistence type="inferred from homology"/>
<evidence type="ECO:0000256" key="6">
    <source>
        <dbReference type="ARBA" id="ARBA00022729"/>
    </source>
</evidence>
<organism evidence="11 12">
    <name type="scientific">Coffea arabica</name>
    <name type="common">Arabian coffee</name>
    <dbReference type="NCBI Taxonomy" id="13443"/>
    <lineage>
        <taxon>Eukaryota</taxon>
        <taxon>Viridiplantae</taxon>
        <taxon>Streptophyta</taxon>
        <taxon>Embryophyta</taxon>
        <taxon>Tracheophyta</taxon>
        <taxon>Spermatophyta</taxon>
        <taxon>Magnoliopsida</taxon>
        <taxon>eudicotyledons</taxon>
        <taxon>Gunneridae</taxon>
        <taxon>Pentapetalae</taxon>
        <taxon>asterids</taxon>
        <taxon>lamiids</taxon>
        <taxon>Gentianales</taxon>
        <taxon>Rubiaceae</taxon>
        <taxon>Ixoroideae</taxon>
        <taxon>Gardenieae complex</taxon>
        <taxon>Bertiereae - Coffeeae clade</taxon>
        <taxon>Coffeeae</taxon>
        <taxon>Coffea</taxon>
    </lineage>
</organism>
<keyword evidence="6 8" id="KW-0732">Signal</keyword>
<dbReference type="Gene3D" id="2.60.120.260">
    <property type="entry name" value="Galactose-binding domain-like"/>
    <property type="match status" value="1"/>
</dbReference>
<dbReference type="InterPro" id="IPR014718">
    <property type="entry name" value="GH-type_carb-bd"/>
</dbReference>
<evidence type="ECO:0000256" key="4">
    <source>
        <dbReference type="ARBA" id="ARBA00012437"/>
    </source>
</evidence>
<dbReference type="CDD" id="cd10320">
    <property type="entry name" value="RGL4_N"/>
    <property type="match status" value="1"/>
</dbReference>
<dbReference type="Pfam" id="PF06045">
    <property type="entry name" value="Rhamnogal_lyase"/>
    <property type="match status" value="1"/>
</dbReference>
<comment type="subcellular location">
    <subcellularLocation>
        <location evidence="2">Secreted</location>
    </subcellularLocation>
</comment>